<feature type="domain" description="Glycosyltransferase 61 catalytic" evidence="1">
    <location>
        <begin position="178"/>
        <end position="351"/>
    </location>
</feature>
<dbReference type="EMBL" id="RSCK01000022">
    <property type="protein sequence ID" value="RUT11708.1"/>
    <property type="molecule type" value="Genomic_DNA"/>
</dbReference>
<evidence type="ECO:0000259" key="1">
    <source>
        <dbReference type="Pfam" id="PF04577"/>
    </source>
</evidence>
<dbReference type="AlphaFoldDB" id="A0AB37UK03"/>
<protein>
    <recommendedName>
        <fullName evidence="1">Glycosyltransferase 61 catalytic domain-containing protein</fullName>
    </recommendedName>
</protein>
<reference evidence="2 3" key="1">
    <citation type="journal article" date="2019" name="Genome Biol. Evol.">
        <title>Day and night: Metabolic profiles and evolutionary relationships of six axenic non-marine cyanobacteria.</title>
        <authorList>
            <person name="Will S.E."/>
            <person name="Henke P."/>
            <person name="Boedeker C."/>
            <person name="Huang S."/>
            <person name="Brinkmann H."/>
            <person name="Rohde M."/>
            <person name="Jarek M."/>
            <person name="Friedl T."/>
            <person name="Seufert S."/>
            <person name="Schumacher M."/>
            <person name="Overmann J."/>
            <person name="Neumann-Schaal M."/>
            <person name="Petersen J."/>
        </authorList>
    </citation>
    <scope>NUCLEOTIDE SEQUENCE [LARGE SCALE GENOMIC DNA]</scope>
    <source>
        <strain evidence="2 3">SAG 39.79</strain>
    </source>
</reference>
<dbReference type="GO" id="GO:0016757">
    <property type="term" value="F:glycosyltransferase activity"/>
    <property type="evidence" value="ECO:0007669"/>
    <property type="project" value="InterPro"/>
</dbReference>
<dbReference type="Proteomes" id="UP000282574">
    <property type="component" value="Unassembled WGS sequence"/>
</dbReference>
<accession>A0AB37UK03</accession>
<gene>
    <name evidence="2" type="ORF">DSM107010_30350</name>
</gene>
<evidence type="ECO:0000313" key="2">
    <source>
        <dbReference type="EMBL" id="RUT11708.1"/>
    </source>
</evidence>
<organism evidence="2 3">
    <name type="scientific">Chroococcidiopsis cubana SAG 39.79</name>
    <dbReference type="NCBI Taxonomy" id="388085"/>
    <lineage>
        <taxon>Bacteria</taxon>
        <taxon>Bacillati</taxon>
        <taxon>Cyanobacteriota</taxon>
        <taxon>Cyanophyceae</taxon>
        <taxon>Chroococcidiopsidales</taxon>
        <taxon>Chroococcidiopsidaceae</taxon>
        <taxon>Chroococcidiopsis</taxon>
    </lineage>
</organism>
<sequence>MASVRNLLKKKILVGHRIVLYKRIKKSLRKWIFSFLKEKKSFNILTREELFKNNDKYQILSFGAEENIIVSEPFNGVNELPNLIKTTSLLTGSIGKFTLNKPFVAEVINAELVGSAAVGFDREGSLITETVMQNLVNIEKYLPNGIPAQTLILKNLPSFGSHQLDTACSLLNWWSKNYSHWIVDCLLRLEGLEYYQKQTKRKPALIIESNPPTWKIESLKLLGYGLDDCIPWKGSKIKVNRLIVPSFRREQAFPVSPAACKWLRQRLLSNLPNIESSQRSFSPRIYISRAKTTGRKVINEDDVLEALSPFGFVAYAPEEMSFADEVRLFSQAEMVVAPHGSGLVNIIFAQNLSVIKLFGSTGVPCFLVLAKSLGFQYGCLTGDYNSRNNHSFEQNNNIMVDIPKLRVLVAEMLNNRYGDRQPVITTY</sequence>
<proteinExistence type="predicted"/>
<dbReference type="InterPro" id="IPR049625">
    <property type="entry name" value="Glyco_transf_61_cat"/>
</dbReference>
<name>A0AB37UK03_9CYAN</name>
<comment type="caution">
    <text evidence="2">The sequence shown here is derived from an EMBL/GenBank/DDBJ whole genome shotgun (WGS) entry which is preliminary data.</text>
</comment>
<keyword evidence="3" id="KW-1185">Reference proteome</keyword>
<dbReference type="Pfam" id="PF04577">
    <property type="entry name" value="Glyco_transf_61"/>
    <property type="match status" value="1"/>
</dbReference>
<evidence type="ECO:0000313" key="3">
    <source>
        <dbReference type="Proteomes" id="UP000282574"/>
    </source>
</evidence>